<dbReference type="InterPro" id="IPR008551">
    <property type="entry name" value="TANGO2"/>
</dbReference>
<dbReference type="AlphaFoldDB" id="A1HNH1"/>
<dbReference type="OrthoDB" id="4380123at2"/>
<dbReference type="EMBL" id="AAWL01000003">
    <property type="protein sequence ID" value="EAX48330.1"/>
    <property type="molecule type" value="Genomic_DNA"/>
</dbReference>
<proteinExistence type="predicted"/>
<dbReference type="eggNOG" id="COG3332">
    <property type="taxonomic scope" value="Bacteria"/>
</dbReference>
<reference evidence="1 2" key="2">
    <citation type="submission" date="2007-01" db="EMBL/GenBank/DDBJ databases">
        <title>Sequencing of the draft genome and assembly of Thermosinus carboxydivorans Nor1.</title>
        <authorList>
            <consortium name="US DOE Joint Genome Institute (JGI-PGF)"/>
            <person name="Copeland A."/>
            <person name="Lucas S."/>
            <person name="Lapidus A."/>
            <person name="Barry K."/>
            <person name="Glavina del Rio T."/>
            <person name="Dalin E."/>
            <person name="Tice H."/>
            <person name="Bruce D."/>
            <person name="Pitluck S."/>
            <person name="Richardson P."/>
        </authorList>
    </citation>
    <scope>NUCLEOTIDE SEQUENCE [LARGE SCALE GENOMIC DNA]</scope>
    <source>
        <strain evidence="1 2">Nor1</strain>
    </source>
</reference>
<protein>
    <recommendedName>
        <fullName evidence="3">NRDE family protein</fullName>
    </recommendedName>
</protein>
<accession>A1HNH1</accession>
<gene>
    <name evidence="1" type="ORF">TcarDRAFT_2280</name>
</gene>
<dbReference type="RefSeq" id="WP_007288578.1">
    <property type="nucleotide sequence ID" value="NZ_AAWL01000003.1"/>
</dbReference>
<dbReference type="Proteomes" id="UP000005139">
    <property type="component" value="Unassembled WGS sequence"/>
</dbReference>
<dbReference type="Pfam" id="PF05742">
    <property type="entry name" value="TANGO2"/>
    <property type="match status" value="1"/>
</dbReference>
<reference evidence="1 2" key="1">
    <citation type="submission" date="2007-01" db="EMBL/GenBank/DDBJ databases">
        <title>Annotation of the draft genome assembly of Thermosinus carboxydivorans Nor1.</title>
        <authorList>
            <consortium name="US DOE Joint Genome Institute (JGI-ORNL)"/>
            <person name="Larimer F."/>
            <person name="Land M."/>
            <person name="Hauser L."/>
        </authorList>
    </citation>
    <scope>NUCLEOTIDE SEQUENCE [LARGE SCALE GENOMIC DNA]</scope>
    <source>
        <strain evidence="1 2">Nor1</strain>
    </source>
</reference>
<evidence type="ECO:0008006" key="3">
    <source>
        <dbReference type="Google" id="ProtNLM"/>
    </source>
</evidence>
<sequence length="265" mass="29644">MCIILFAYRHHPRYWLVLAANRDEFYRRPSAPAHFWPDQPMLLAGRDLEQMGTWLGITRSGRLAALTNYRDPASYRPDALSRGKLVSGYLGSEQQPRDYLAAVDRQANEYNGFNLLVGDATGLWYYSNRHNKVTAVAPGIHGLSNHLLDTAWPKVAKGCHKLAACLAADDVKEDNLWDILADRQPAPDHELPATGVSRELERALSPIFIVTPDYGTRAGTLLLIDYAGNVRFIERTYSPAGDSIATREYIFKLRLTSGQGFQPIG</sequence>
<name>A1HNH1_9FIRM</name>
<dbReference type="PANTHER" id="PTHR17985:SF8">
    <property type="entry name" value="TRANSPORT AND GOLGI ORGANIZATION PROTEIN 2 HOMOLOG"/>
    <property type="match status" value="1"/>
</dbReference>
<evidence type="ECO:0000313" key="1">
    <source>
        <dbReference type="EMBL" id="EAX48330.1"/>
    </source>
</evidence>
<organism evidence="1 2">
    <name type="scientific">Thermosinus carboxydivorans Nor1</name>
    <dbReference type="NCBI Taxonomy" id="401526"/>
    <lineage>
        <taxon>Bacteria</taxon>
        <taxon>Bacillati</taxon>
        <taxon>Bacillota</taxon>
        <taxon>Negativicutes</taxon>
        <taxon>Selenomonadales</taxon>
        <taxon>Sporomusaceae</taxon>
        <taxon>Thermosinus</taxon>
    </lineage>
</organism>
<comment type="caution">
    <text evidence="1">The sequence shown here is derived from an EMBL/GenBank/DDBJ whole genome shotgun (WGS) entry which is preliminary data.</text>
</comment>
<keyword evidence="2" id="KW-1185">Reference proteome</keyword>
<dbReference type="PANTHER" id="PTHR17985">
    <property type="entry name" value="SER/THR-RICH PROTEIN T10 IN DGCR REGION"/>
    <property type="match status" value="1"/>
</dbReference>
<evidence type="ECO:0000313" key="2">
    <source>
        <dbReference type="Proteomes" id="UP000005139"/>
    </source>
</evidence>